<dbReference type="Pfam" id="PF17047">
    <property type="entry name" value="SMP_LBD"/>
    <property type="match status" value="1"/>
</dbReference>
<evidence type="ECO:0000256" key="10">
    <source>
        <dbReference type="ARBA" id="ARBA00023121"/>
    </source>
</evidence>
<dbReference type="GO" id="GO:0016020">
    <property type="term" value="C:membrane"/>
    <property type="evidence" value="ECO:0007669"/>
    <property type="project" value="UniProtKB-SubCell"/>
</dbReference>
<keyword evidence="10" id="KW-0446">Lipid-binding</keyword>
<feature type="region of interest" description="Disordered" evidence="12">
    <location>
        <begin position="619"/>
        <end position="641"/>
    </location>
</feature>
<comment type="caution">
    <text evidence="15">The sequence shown here is derived from an EMBL/GenBank/DDBJ whole genome shotgun (WGS) entry which is preliminary data.</text>
</comment>
<dbReference type="Proteomes" id="UP001314263">
    <property type="component" value="Unassembled WGS sequence"/>
</dbReference>
<keyword evidence="4" id="KW-0812">Transmembrane</keyword>
<dbReference type="GO" id="GO:0008289">
    <property type="term" value="F:lipid binding"/>
    <property type="evidence" value="ECO:0007669"/>
    <property type="project" value="UniProtKB-KW"/>
</dbReference>
<keyword evidence="16" id="KW-1185">Reference proteome</keyword>
<dbReference type="PROSITE" id="PS50004">
    <property type="entry name" value="C2"/>
    <property type="match status" value="1"/>
</dbReference>
<dbReference type="PROSITE" id="PS51847">
    <property type="entry name" value="SMP"/>
    <property type="match status" value="1"/>
</dbReference>
<dbReference type="CDD" id="cd00030">
    <property type="entry name" value="C2"/>
    <property type="match status" value="1"/>
</dbReference>
<dbReference type="InterPro" id="IPR031468">
    <property type="entry name" value="SMP_LBD"/>
</dbReference>
<evidence type="ECO:0000313" key="16">
    <source>
        <dbReference type="Proteomes" id="UP001314263"/>
    </source>
</evidence>
<feature type="region of interest" description="Disordered" evidence="12">
    <location>
        <begin position="388"/>
        <end position="412"/>
    </location>
</feature>
<dbReference type="SUPFAM" id="SSF49562">
    <property type="entry name" value="C2 domain (Calcium/lipid-binding domain, CaLB)"/>
    <property type="match status" value="1"/>
</dbReference>
<comment type="similarity">
    <text evidence="2">Belongs to the synaptotagmin family.</text>
</comment>
<protein>
    <submittedName>
        <fullName evidence="15">Uncharacterized protein</fullName>
    </submittedName>
</protein>
<dbReference type="CDD" id="cd21677">
    <property type="entry name" value="SMP_SYT"/>
    <property type="match status" value="1"/>
</dbReference>
<dbReference type="InterPro" id="IPR000008">
    <property type="entry name" value="C2_dom"/>
</dbReference>
<evidence type="ECO:0000256" key="9">
    <source>
        <dbReference type="ARBA" id="ARBA00023055"/>
    </source>
</evidence>
<comment type="subcellular location">
    <subcellularLocation>
        <location evidence="1">Membrane</location>
        <topology evidence="1">Single-pass membrane protein</topology>
    </subcellularLocation>
</comment>
<evidence type="ECO:0000256" key="2">
    <source>
        <dbReference type="ARBA" id="ARBA00006996"/>
    </source>
</evidence>
<dbReference type="AlphaFoldDB" id="A0AAV1IH78"/>
<evidence type="ECO:0000256" key="6">
    <source>
        <dbReference type="ARBA" id="ARBA00022737"/>
    </source>
</evidence>
<evidence type="ECO:0000313" key="15">
    <source>
        <dbReference type="EMBL" id="CAK0786572.1"/>
    </source>
</evidence>
<dbReference type="GO" id="GO:0006869">
    <property type="term" value="P:lipid transport"/>
    <property type="evidence" value="ECO:0007669"/>
    <property type="project" value="UniProtKB-KW"/>
</dbReference>
<dbReference type="Pfam" id="PF00168">
    <property type="entry name" value="C2"/>
    <property type="match status" value="1"/>
</dbReference>
<dbReference type="Gene3D" id="2.60.40.150">
    <property type="entry name" value="C2 domain"/>
    <property type="match status" value="1"/>
</dbReference>
<evidence type="ECO:0000259" key="14">
    <source>
        <dbReference type="PROSITE" id="PS51847"/>
    </source>
</evidence>
<dbReference type="InterPro" id="IPR039010">
    <property type="entry name" value="Synaptotagmin_SMP"/>
</dbReference>
<feature type="domain" description="C2" evidence="13">
    <location>
        <begin position="262"/>
        <end position="383"/>
    </location>
</feature>
<keyword evidence="5" id="KW-0479">Metal-binding</keyword>
<accession>A0AAV1IH78</accession>
<reference evidence="15 16" key="1">
    <citation type="submission" date="2023-10" db="EMBL/GenBank/DDBJ databases">
        <authorList>
            <person name="Maclean D."/>
            <person name="Macfadyen A."/>
        </authorList>
    </citation>
    <scope>NUCLEOTIDE SEQUENCE [LARGE SCALE GENOMIC DNA]</scope>
</reference>
<evidence type="ECO:0000256" key="11">
    <source>
        <dbReference type="ARBA" id="ARBA00023136"/>
    </source>
</evidence>
<proteinExistence type="inferred from homology"/>
<evidence type="ECO:0000256" key="3">
    <source>
        <dbReference type="ARBA" id="ARBA00022448"/>
    </source>
</evidence>
<dbReference type="InterPro" id="IPR035892">
    <property type="entry name" value="C2_domain_sf"/>
</dbReference>
<evidence type="ECO:0000256" key="5">
    <source>
        <dbReference type="ARBA" id="ARBA00022723"/>
    </source>
</evidence>
<keyword evidence="7" id="KW-0106">Calcium</keyword>
<evidence type="ECO:0000256" key="12">
    <source>
        <dbReference type="SAM" id="MobiDB-lite"/>
    </source>
</evidence>
<evidence type="ECO:0000256" key="4">
    <source>
        <dbReference type="ARBA" id="ARBA00022692"/>
    </source>
</evidence>
<keyword evidence="11" id="KW-0472">Membrane</keyword>
<dbReference type="InterPro" id="IPR045050">
    <property type="entry name" value="Synaptotagmin_plant"/>
</dbReference>
<dbReference type="PANTHER" id="PTHR10774">
    <property type="entry name" value="EXTENDED SYNAPTOTAGMIN-RELATED"/>
    <property type="match status" value="1"/>
</dbReference>
<dbReference type="SMART" id="SM00239">
    <property type="entry name" value="C2"/>
    <property type="match status" value="1"/>
</dbReference>
<gene>
    <name evidence="15" type="ORF">CVIRNUC_009786</name>
</gene>
<evidence type="ECO:0000256" key="1">
    <source>
        <dbReference type="ARBA" id="ARBA00004167"/>
    </source>
</evidence>
<keyword evidence="9" id="KW-0445">Lipid transport</keyword>
<feature type="domain" description="SMP-LTD" evidence="14">
    <location>
        <begin position="69"/>
        <end position="271"/>
    </location>
</feature>
<dbReference type="GO" id="GO:0005783">
    <property type="term" value="C:endoplasmic reticulum"/>
    <property type="evidence" value="ECO:0007669"/>
    <property type="project" value="TreeGrafter"/>
</dbReference>
<dbReference type="EMBL" id="CAUYUE010000015">
    <property type="protein sequence ID" value="CAK0786572.1"/>
    <property type="molecule type" value="Genomic_DNA"/>
</dbReference>
<keyword evidence="3" id="KW-0813">Transport</keyword>
<dbReference type="PANTHER" id="PTHR10774:SF190">
    <property type="entry name" value="C2 CALCIUM_LIPID-BINDING ENDONUCLEASE_EXONUCLEASE_PHOSPHATASE-RELATED"/>
    <property type="match status" value="1"/>
</dbReference>
<organism evidence="15 16">
    <name type="scientific">Coccomyxa viridis</name>
    <dbReference type="NCBI Taxonomy" id="1274662"/>
    <lineage>
        <taxon>Eukaryota</taxon>
        <taxon>Viridiplantae</taxon>
        <taxon>Chlorophyta</taxon>
        <taxon>core chlorophytes</taxon>
        <taxon>Trebouxiophyceae</taxon>
        <taxon>Trebouxiophyceae incertae sedis</taxon>
        <taxon>Coccomyxaceae</taxon>
        <taxon>Coccomyxa</taxon>
    </lineage>
</organism>
<keyword evidence="8" id="KW-1133">Transmembrane helix</keyword>
<evidence type="ECO:0000259" key="13">
    <source>
        <dbReference type="PROSITE" id="PS50004"/>
    </source>
</evidence>
<keyword evidence="6" id="KW-0677">Repeat</keyword>
<dbReference type="GO" id="GO:0046872">
    <property type="term" value="F:metal ion binding"/>
    <property type="evidence" value="ECO:0007669"/>
    <property type="project" value="UniProtKB-KW"/>
</dbReference>
<evidence type="ECO:0000256" key="7">
    <source>
        <dbReference type="ARBA" id="ARBA00022837"/>
    </source>
</evidence>
<name>A0AAV1IH78_9CHLO</name>
<evidence type="ECO:0000256" key="8">
    <source>
        <dbReference type="ARBA" id="ARBA00022989"/>
    </source>
</evidence>
<sequence>MHFDDFLIGFLVCAVVAGALASFYIEYVKKEESLQRQQMAIEMLRDLDAAKLRHLLGSAELPPWIVFSDFERTEWLTQMLAQMWPYVDSAVSDVGLQRLDKALKERRARWMLDVAVEQFALGTRAPQVSGVKVVRSAATGGADADDVALDVEFVWGGNPDIGLIIKPLPLVCQWVGFGPINLAELLQARIAVRNLVFSGRMHIILTPLLNSLPVVGAVQFAFVEVPHLRFDLRVLGGNILNIAFVENWLRDVFCSIMEPYILPDKVALEIVPDALTGLERPEGVLSVDLIEAINVPKADLFKWSDPYVVLYLSPHRKLQSTIADTTRHPVWREKFQLLVSSHRQDSLTLIMYDHDRVRQDDRLGRADYPVSRVADGQKREIWLEMHEGSPCQRQSPDDARAGPAVQSIDKPSRRGNLLGKAVRSYNEARKKAHKKHGPCKIHLQVQYFSFEGGVLERIMAVPSQAPARPCVRSRHDTTLYGILSGGVLIIYIRDLEALRKPHFWKRCCLKRLQVVVTVCGMTKTTGYIRLGPHLPDIILVKQEMDYELTGEQVNKRGAVVHAEVWDMVHPKQFLGEVNIMLAEVTVKRRMHGEWPLHRTRSGMIGLDMSWTSTLQRLRNRPPRRLGQTHSVQHPGAEARHN</sequence>